<sequence length="143" mass="15786">MNVCFFFQCLGPGPFPLSSSRAVSFLHHVLHTLLSPNISLRVNLLFPPPGPTLPVLNFFSAKFSSHFAYCEKSTSPFFVTVKRGRHVSFSSCSVLFSPCSCITSCPPRVVSTLLSCLLSCCTPSSFQLCSVLLGRRCWWDSLL</sequence>
<dbReference type="RefSeq" id="XP_046056157.1">
    <property type="nucleotide sequence ID" value="XM_046191118.1"/>
</dbReference>
<comment type="caution">
    <text evidence="1">The sequence shown here is derived from an EMBL/GenBank/DDBJ whole genome shotgun (WGS) entry which is preliminary data.</text>
</comment>
<name>A0A9P9KVV2_FUSRE</name>
<reference evidence="1" key="1">
    <citation type="journal article" date="2021" name="Nat. Commun.">
        <title>Genetic determinants of endophytism in the Arabidopsis root mycobiome.</title>
        <authorList>
            <person name="Mesny F."/>
            <person name="Miyauchi S."/>
            <person name="Thiergart T."/>
            <person name="Pickel B."/>
            <person name="Atanasova L."/>
            <person name="Karlsson M."/>
            <person name="Huettel B."/>
            <person name="Barry K.W."/>
            <person name="Haridas S."/>
            <person name="Chen C."/>
            <person name="Bauer D."/>
            <person name="Andreopoulos W."/>
            <person name="Pangilinan J."/>
            <person name="LaButti K."/>
            <person name="Riley R."/>
            <person name="Lipzen A."/>
            <person name="Clum A."/>
            <person name="Drula E."/>
            <person name="Henrissat B."/>
            <person name="Kohler A."/>
            <person name="Grigoriev I.V."/>
            <person name="Martin F.M."/>
            <person name="Hacquard S."/>
        </authorList>
    </citation>
    <scope>NUCLEOTIDE SEQUENCE</scope>
    <source>
        <strain evidence="1">MPI-CAGE-AT-0023</strain>
    </source>
</reference>
<gene>
    <name evidence="1" type="ORF">BKA55DRAFT_548422</name>
</gene>
<organism evidence="1 2">
    <name type="scientific">Fusarium redolens</name>
    <dbReference type="NCBI Taxonomy" id="48865"/>
    <lineage>
        <taxon>Eukaryota</taxon>
        <taxon>Fungi</taxon>
        <taxon>Dikarya</taxon>
        <taxon>Ascomycota</taxon>
        <taxon>Pezizomycotina</taxon>
        <taxon>Sordariomycetes</taxon>
        <taxon>Hypocreomycetidae</taxon>
        <taxon>Hypocreales</taxon>
        <taxon>Nectriaceae</taxon>
        <taxon>Fusarium</taxon>
        <taxon>Fusarium redolens species complex</taxon>
    </lineage>
</organism>
<dbReference type="GeneID" id="70221072"/>
<dbReference type="AlphaFoldDB" id="A0A9P9KVV2"/>
<protein>
    <submittedName>
        <fullName evidence="1">Uncharacterized protein</fullName>
    </submittedName>
</protein>
<accession>A0A9P9KVV2</accession>
<evidence type="ECO:0000313" key="2">
    <source>
        <dbReference type="Proteomes" id="UP000720189"/>
    </source>
</evidence>
<proteinExistence type="predicted"/>
<dbReference type="Proteomes" id="UP000720189">
    <property type="component" value="Unassembled WGS sequence"/>
</dbReference>
<keyword evidence="2" id="KW-1185">Reference proteome</keyword>
<dbReference type="EMBL" id="JAGMUX010000001">
    <property type="protein sequence ID" value="KAH7269389.1"/>
    <property type="molecule type" value="Genomic_DNA"/>
</dbReference>
<evidence type="ECO:0000313" key="1">
    <source>
        <dbReference type="EMBL" id="KAH7269389.1"/>
    </source>
</evidence>